<organism evidence="2">
    <name type="scientific">Cacopsylla melanoneura</name>
    <dbReference type="NCBI Taxonomy" id="428564"/>
    <lineage>
        <taxon>Eukaryota</taxon>
        <taxon>Metazoa</taxon>
        <taxon>Ecdysozoa</taxon>
        <taxon>Arthropoda</taxon>
        <taxon>Hexapoda</taxon>
        <taxon>Insecta</taxon>
        <taxon>Pterygota</taxon>
        <taxon>Neoptera</taxon>
        <taxon>Paraneoptera</taxon>
        <taxon>Hemiptera</taxon>
        <taxon>Sternorrhyncha</taxon>
        <taxon>Psylloidea</taxon>
        <taxon>Psyllidae</taxon>
        <taxon>Psyllinae</taxon>
        <taxon>Cacopsylla</taxon>
    </lineage>
</organism>
<protein>
    <submittedName>
        <fullName evidence="2">Uncharacterized protein</fullName>
    </submittedName>
</protein>
<keyword evidence="1" id="KW-1133">Transmembrane helix</keyword>
<proteinExistence type="predicted"/>
<name>A0A8D9FJL2_9HEMI</name>
<accession>A0A8D9FJL2</accession>
<keyword evidence="1" id="KW-0812">Transmembrane</keyword>
<feature type="transmembrane region" description="Helical" evidence="1">
    <location>
        <begin position="24"/>
        <end position="45"/>
    </location>
</feature>
<evidence type="ECO:0000256" key="1">
    <source>
        <dbReference type="SAM" id="Phobius"/>
    </source>
</evidence>
<dbReference type="EMBL" id="HBUF01682326">
    <property type="protein sequence ID" value="CAG6792552.1"/>
    <property type="molecule type" value="Transcribed_RNA"/>
</dbReference>
<keyword evidence="1" id="KW-0472">Membrane</keyword>
<dbReference type="AlphaFoldDB" id="A0A8D9FJL2"/>
<sequence>MTTLTPLWPIFLQWWTQVNFSFEILWYLILVFNIFCSIIRSASYLRSYSFREPIFNRLVNGELVERILDVNGTFPSLLLSHLKLLYQTSPIHFPVKNSKL</sequence>
<reference evidence="2" key="1">
    <citation type="submission" date="2021-05" db="EMBL/GenBank/DDBJ databases">
        <authorList>
            <person name="Alioto T."/>
            <person name="Alioto T."/>
            <person name="Gomez Garrido J."/>
        </authorList>
    </citation>
    <scope>NUCLEOTIDE SEQUENCE</scope>
</reference>
<evidence type="ECO:0000313" key="2">
    <source>
        <dbReference type="EMBL" id="CAG6792552.1"/>
    </source>
</evidence>